<sequence length="67" mass="8147">MKYLEEKETYLKLMLWRKKGSRHFAFRNYIISEEDSKHIKKIPEAQLYMRVARLLDAAKTNRSITRT</sequence>
<dbReference type="Proteomes" id="UP000276133">
    <property type="component" value="Unassembled WGS sequence"/>
</dbReference>
<evidence type="ECO:0000313" key="1">
    <source>
        <dbReference type="EMBL" id="RNA07313.1"/>
    </source>
</evidence>
<name>A0A3M7Q7H3_BRAPC</name>
<keyword evidence="2" id="KW-1185">Reference proteome</keyword>
<gene>
    <name evidence="1" type="ORF">BpHYR1_014344</name>
</gene>
<proteinExistence type="predicted"/>
<accession>A0A3M7Q7H3</accession>
<dbReference type="EMBL" id="REGN01007089">
    <property type="protein sequence ID" value="RNA07313.1"/>
    <property type="molecule type" value="Genomic_DNA"/>
</dbReference>
<feature type="non-terminal residue" evidence="1">
    <location>
        <position position="67"/>
    </location>
</feature>
<protein>
    <submittedName>
        <fullName evidence="1">Uncharacterized protein</fullName>
    </submittedName>
</protein>
<evidence type="ECO:0000313" key="2">
    <source>
        <dbReference type="Proteomes" id="UP000276133"/>
    </source>
</evidence>
<organism evidence="1 2">
    <name type="scientific">Brachionus plicatilis</name>
    <name type="common">Marine rotifer</name>
    <name type="synonym">Brachionus muelleri</name>
    <dbReference type="NCBI Taxonomy" id="10195"/>
    <lineage>
        <taxon>Eukaryota</taxon>
        <taxon>Metazoa</taxon>
        <taxon>Spiralia</taxon>
        <taxon>Gnathifera</taxon>
        <taxon>Rotifera</taxon>
        <taxon>Eurotatoria</taxon>
        <taxon>Monogononta</taxon>
        <taxon>Pseudotrocha</taxon>
        <taxon>Ploima</taxon>
        <taxon>Brachionidae</taxon>
        <taxon>Brachionus</taxon>
    </lineage>
</organism>
<reference evidence="1 2" key="1">
    <citation type="journal article" date="2018" name="Sci. Rep.">
        <title>Genomic signatures of local adaptation to the degree of environmental predictability in rotifers.</title>
        <authorList>
            <person name="Franch-Gras L."/>
            <person name="Hahn C."/>
            <person name="Garcia-Roger E.M."/>
            <person name="Carmona M.J."/>
            <person name="Serra M."/>
            <person name="Gomez A."/>
        </authorList>
    </citation>
    <scope>NUCLEOTIDE SEQUENCE [LARGE SCALE GENOMIC DNA]</scope>
    <source>
        <strain evidence="1">HYR1</strain>
    </source>
</reference>
<comment type="caution">
    <text evidence="1">The sequence shown here is derived from an EMBL/GenBank/DDBJ whole genome shotgun (WGS) entry which is preliminary data.</text>
</comment>
<dbReference type="AlphaFoldDB" id="A0A3M7Q7H3"/>